<evidence type="ECO:0000313" key="4">
    <source>
        <dbReference type="EMBL" id="MFC4556502.1"/>
    </source>
</evidence>
<dbReference type="EMBL" id="JBHSGF010000013">
    <property type="protein sequence ID" value="MFC4556502.1"/>
    <property type="molecule type" value="Genomic_DNA"/>
</dbReference>
<feature type="transmembrane region" description="Helical" evidence="2">
    <location>
        <begin position="68"/>
        <end position="87"/>
    </location>
</feature>
<dbReference type="Pfam" id="PF10756">
    <property type="entry name" value="bPH_6"/>
    <property type="match status" value="1"/>
</dbReference>
<sequence length="158" mass="17216">MLSDEEDRRPGGAAPQSTEEPTSQTWFPARRRQWAIGFSILGALLLSAAGGGAAVAGVRSGWDLVTPLLQGANGVVCLMLAGLHLALRVRADRAGLHLVGPRGTTTYRWDDVVEVRPSIVRGKKTFLVLVLRDQQLPVDLPITEEHLENVRRWQPAGH</sequence>
<feature type="region of interest" description="Disordered" evidence="1">
    <location>
        <begin position="1"/>
        <end position="25"/>
    </location>
</feature>
<dbReference type="RefSeq" id="WP_122824180.1">
    <property type="nucleotide sequence ID" value="NZ_CP033325.1"/>
</dbReference>
<feature type="compositionally biased region" description="Basic and acidic residues" evidence="1">
    <location>
        <begin position="1"/>
        <end position="10"/>
    </location>
</feature>
<evidence type="ECO:0000313" key="5">
    <source>
        <dbReference type="Proteomes" id="UP001595955"/>
    </source>
</evidence>
<keyword evidence="5" id="KW-1185">Reference proteome</keyword>
<dbReference type="Proteomes" id="UP001595955">
    <property type="component" value="Unassembled WGS sequence"/>
</dbReference>
<proteinExistence type="predicted"/>
<feature type="transmembrane region" description="Helical" evidence="2">
    <location>
        <begin position="34"/>
        <end position="56"/>
    </location>
</feature>
<feature type="domain" description="Low molecular weight protein antigen 6 PH" evidence="3">
    <location>
        <begin position="87"/>
        <end position="134"/>
    </location>
</feature>
<reference evidence="5" key="1">
    <citation type="journal article" date="2019" name="Int. J. Syst. Evol. Microbiol.">
        <title>The Global Catalogue of Microorganisms (GCM) 10K type strain sequencing project: providing services to taxonomists for standard genome sequencing and annotation.</title>
        <authorList>
            <consortium name="The Broad Institute Genomics Platform"/>
            <consortium name="The Broad Institute Genome Sequencing Center for Infectious Disease"/>
            <person name="Wu L."/>
            <person name="Ma J."/>
        </authorList>
    </citation>
    <scope>NUCLEOTIDE SEQUENCE [LARGE SCALE GENOMIC DNA]</scope>
    <source>
        <strain evidence="5">JCM 3369</strain>
    </source>
</reference>
<evidence type="ECO:0000256" key="1">
    <source>
        <dbReference type="SAM" id="MobiDB-lite"/>
    </source>
</evidence>
<dbReference type="InterPro" id="IPR019692">
    <property type="entry name" value="CFP-6_PH"/>
</dbReference>
<gene>
    <name evidence="4" type="ORF">ACFO3F_14730</name>
</gene>
<keyword evidence="2" id="KW-0472">Membrane</keyword>
<protein>
    <submittedName>
        <fullName evidence="4">PH domain-containing protein</fullName>
    </submittedName>
</protein>
<evidence type="ECO:0000259" key="3">
    <source>
        <dbReference type="Pfam" id="PF10756"/>
    </source>
</evidence>
<evidence type="ECO:0000256" key="2">
    <source>
        <dbReference type="SAM" id="Phobius"/>
    </source>
</evidence>
<feature type="compositionally biased region" description="Polar residues" evidence="1">
    <location>
        <begin position="15"/>
        <end position="25"/>
    </location>
</feature>
<organism evidence="4 5">
    <name type="scientific">Georgenia faecalis</name>
    <dbReference type="NCBI Taxonomy" id="2483799"/>
    <lineage>
        <taxon>Bacteria</taxon>
        <taxon>Bacillati</taxon>
        <taxon>Actinomycetota</taxon>
        <taxon>Actinomycetes</taxon>
        <taxon>Micrococcales</taxon>
        <taxon>Bogoriellaceae</taxon>
        <taxon>Georgenia</taxon>
    </lineage>
</organism>
<keyword evidence="2" id="KW-0812">Transmembrane</keyword>
<keyword evidence="2" id="KW-1133">Transmembrane helix</keyword>
<name>A0ABV9DCI5_9MICO</name>
<accession>A0ABV9DCI5</accession>
<comment type="caution">
    <text evidence="4">The sequence shown here is derived from an EMBL/GenBank/DDBJ whole genome shotgun (WGS) entry which is preliminary data.</text>
</comment>